<feature type="domain" description="Rod shape-determining protein MreC beta-barrel core" evidence="8">
    <location>
        <begin position="128"/>
        <end position="276"/>
    </location>
</feature>
<keyword evidence="7" id="KW-1133">Transmembrane helix</keyword>
<keyword evidence="6" id="KW-0175">Coiled coil</keyword>
<dbReference type="NCBIfam" id="NF010532">
    <property type="entry name" value="PRK13922.9-3"/>
    <property type="match status" value="1"/>
</dbReference>
<accession>A0A937JYX5</accession>
<sequence length="296" mass="33340">MQRLFLFLYQYRAFLIFLFLEVICLWLIVRNNSFQSAGFFNSSNRIAGNLLQSSDNVSDYFNLADVNNNLAAENARLKQELEALNSRLQYLKLDTTYETTDTTLVTDIDTLTQDSLQIEKYQFLSAKVINKSVRNYNNYITINKGRSEGVEPDMAVIGNDGVVGKVKAASQHFAVITSVLHSDFQISSKIDKTGDLCTAKWPGNDPYHAELLFVPRHVEVEVGDSIVTSGYNAIFPEGVPVGVVSDVEITEDALFYNITIDLASNFNEIGYVYLIKNSLKTEQDSIQQEAEKFYAQ</sequence>
<keyword evidence="10" id="KW-1185">Reference proteome</keyword>
<feature type="transmembrane region" description="Helical" evidence="7">
    <location>
        <begin position="12"/>
        <end position="29"/>
    </location>
</feature>
<dbReference type="InterPro" id="IPR055342">
    <property type="entry name" value="MreC_beta-barrel_core"/>
</dbReference>
<dbReference type="NCBIfam" id="TIGR00219">
    <property type="entry name" value="mreC"/>
    <property type="match status" value="1"/>
</dbReference>
<evidence type="ECO:0000256" key="2">
    <source>
        <dbReference type="ARBA" id="ARBA00013855"/>
    </source>
</evidence>
<evidence type="ECO:0000313" key="10">
    <source>
        <dbReference type="Proteomes" id="UP000659388"/>
    </source>
</evidence>
<dbReference type="InterPro" id="IPR042175">
    <property type="entry name" value="Cell/Rod_MreC_2"/>
</dbReference>
<name>A0A937JYX5_9BACT</name>
<dbReference type="EMBL" id="JAESIY010000006">
    <property type="protein sequence ID" value="MBL3656858.1"/>
    <property type="molecule type" value="Genomic_DNA"/>
</dbReference>
<protein>
    <recommendedName>
        <fullName evidence="2 5">Cell shape-determining protein MreC</fullName>
    </recommendedName>
    <alternativeName>
        <fullName evidence="4 5">Cell shape protein MreC</fullName>
    </alternativeName>
</protein>
<dbReference type="Gene3D" id="2.40.10.350">
    <property type="entry name" value="Rod shape-determining protein MreC, domain 2"/>
    <property type="match status" value="1"/>
</dbReference>
<evidence type="ECO:0000259" key="8">
    <source>
        <dbReference type="Pfam" id="PF04085"/>
    </source>
</evidence>
<dbReference type="RefSeq" id="WP_202244654.1">
    <property type="nucleotide sequence ID" value="NZ_JAESIY010000006.1"/>
</dbReference>
<reference evidence="9" key="1">
    <citation type="submission" date="2021-01" db="EMBL/GenBank/DDBJ databases">
        <title>Fulvivirga kasyanovii gen. nov., sp nov., a novel member of the phylum Bacteroidetes isolated from seawater in a mussel farm.</title>
        <authorList>
            <person name="Zhao L.-H."/>
            <person name="Wang Z.-J."/>
        </authorList>
    </citation>
    <scope>NUCLEOTIDE SEQUENCE</scope>
    <source>
        <strain evidence="9">2943</strain>
    </source>
</reference>
<dbReference type="Pfam" id="PF04085">
    <property type="entry name" value="MreC"/>
    <property type="match status" value="1"/>
</dbReference>
<comment type="caution">
    <text evidence="9">The sequence shown here is derived from an EMBL/GenBank/DDBJ whole genome shotgun (WGS) entry which is preliminary data.</text>
</comment>
<dbReference type="Gene3D" id="2.40.10.340">
    <property type="entry name" value="Rod shape-determining protein MreC, domain 1"/>
    <property type="match status" value="1"/>
</dbReference>
<evidence type="ECO:0000256" key="1">
    <source>
        <dbReference type="ARBA" id="ARBA00009369"/>
    </source>
</evidence>
<evidence type="ECO:0000256" key="5">
    <source>
        <dbReference type="PIRNR" id="PIRNR038471"/>
    </source>
</evidence>
<dbReference type="Proteomes" id="UP000659388">
    <property type="component" value="Unassembled WGS sequence"/>
</dbReference>
<dbReference type="GO" id="GO:0005886">
    <property type="term" value="C:plasma membrane"/>
    <property type="evidence" value="ECO:0007669"/>
    <property type="project" value="TreeGrafter"/>
</dbReference>
<dbReference type="PANTHER" id="PTHR34138">
    <property type="entry name" value="CELL SHAPE-DETERMINING PROTEIN MREC"/>
    <property type="match status" value="1"/>
</dbReference>
<keyword evidence="7" id="KW-0812">Transmembrane</keyword>
<dbReference type="AlphaFoldDB" id="A0A937JYX5"/>
<gene>
    <name evidence="9" type="primary">mreC</name>
    <name evidence="9" type="ORF">JL102_11995</name>
</gene>
<evidence type="ECO:0000256" key="3">
    <source>
        <dbReference type="ARBA" id="ARBA00022960"/>
    </source>
</evidence>
<keyword evidence="7" id="KW-0472">Membrane</keyword>
<dbReference type="GO" id="GO:0008360">
    <property type="term" value="P:regulation of cell shape"/>
    <property type="evidence" value="ECO:0007669"/>
    <property type="project" value="UniProtKB-KW"/>
</dbReference>
<evidence type="ECO:0000256" key="6">
    <source>
        <dbReference type="SAM" id="Coils"/>
    </source>
</evidence>
<feature type="coiled-coil region" evidence="6">
    <location>
        <begin position="63"/>
        <end position="94"/>
    </location>
</feature>
<proteinExistence type="inferred from homology"/>
<evidence type="ECO:0000256" key="7">
    <source>
        <dbReference type="SAM" id="Phobius"/>
    </source>
</evidence>
<evidence type="ECO:0000256" key="4">
    <source>
        <dbReference type="ARBA" id="ARBA00032089"/>
    </source>
</evidence>
<dbReference type="InterPro" id="IPR007221">
    <property type="entry name" value="MreC"/>
</dbReference>
<keyword evidence="3 5" id="KW-0133">Cell shape</keyword>
<dbReference type="PIRSF" id="PIRSF038471">
    <property type="entry name" value="MreC"/>
    <property type="match status" value="1"/>
</dbReference>
<evidence type="ECO:0000313" key="9">
    <source>
        <dbReference type="EMBL" id="MBL3656858.1"/>
    </source>
</evidence>
<comment type="function">
    <text evidence="5">Involved in formation and maintenance of cell shape.</text>
</comment>
<dbReference type="InterPro" id="IPR042177">
    <property type="entry name" value="Cell/Rod_1"/>
</dbReference>
<comment type="similarity">
    <text evidence="1 5">Belongs to the MreC family.</text>
</comment>
<organism evidence="9 10">
    <name type="scientific">Fulvivirga sediminis</name>
    <dbReference type="NCBI Taxonomy" id="2803949"/>
    <lineage>
        <taxon>Bacteria</taxon>
        <taxon>Pseudomonadati</taxon>
        <taxon>Bacteroidota</taxon>
        <taxon>Cytophagia</taxon>
        <taxon>Cytophagales</taxon>
        <taxon>Fulvivirgaceae</taxon>
        <taxon>Fulvivirga</taxon>
    </lineage>
</organism>
<dbReference type="PANTHER" id="PTHR34138:SF1">
    <property type="entry name" value="CELL SHAPE-DETERMINING PROTEIN MREC"/>
    <property type="match status" value="1"/>
</dbReference>